<keyword evidence="3" id="KW-1185">Reference proteome</keyword>
<feature type="signal peptide" evidence="1">
    <location>
        <begin position="1"/>
        <end position="19"/>
    </location>
</feature>
<sequence>MRFFLILVAAGAAVAQTYGNRNPKSAHFTRWPRATDAARLTGDSKPHIAPVLPEYKAEIFQCMMGGDTTGYCCQTLTKDGVGMGCNNATVLIANFMEEIITFDCPMTIKEVEQKHTIGACCSTNATIVTPTMSLYKCQGSTLTKIDVEAKKPEVVAPILGTLTG</sequence>
<feature type="chain" id="PRO_5034152259" description="Hydrophobin" evidence="1">
    <location>
        <begin position="20"/>
        <end position="164"/>
    </location>
</feature>
<dbReference type="Proteomes" id="UP000664132">
    <property type="component" value="Unassembled WGS sequence"/>
</dbReference>
<evidence type="ECO:0000313" key="2">
    <source>
        <dbReference type="EMBL" id="KAG4415093.1"/>
    </source>
</evidence>
<comment type="caution">
    <text evidence="2">The sequence shown here is derived from an EMBL/GenBank/DDBJ whole genome shotgun (WGS) entry which is preliminary data.</text>
</comment>
<evidence type="ECO:0008006" key="4">
    <source>
        <dbReference type="Google" id="ProtNLM"/>
    </source>
</evidence>
<organism evidence="2 3">
    <name type="scientific">Cadophora malorum</name>
    <dbReference type="NCBI Taxonomy" id="108018"/>
    <lineage>
        <taxon>Eukaryota</taxon>
        <taxon>Fungi</taxon>
        <taxon>Dikarya</taxon>
        <taxon>Ascomycota</taxon>
        <taxon>Pezizomycotina</taxon>
        <taxon>Leotiomycetes</taxon>
        <taxon>Helotiales</taxon>
        <taxon>Ploettnerulaceae</taxon>
        <taxon>Cadophora</taxon>
    </lineage>
</organism>
<name>A0A8H7W7F4_9HELO</name>
<reference evidence="2" key="1">
    <citation type="submission" date="2021-02" db="EMBL/GenBank/DDBJ databases">
        <title>Genome sequence Cadophora malorum strain M34.</title>
        <authorList>
            <person name="Stefanovic E."/>
            <person name="Vu D."/>
            <person name="Scully C."/>
            <person name="Dijksterhuis J."/>
            <person name="Roader J."/>
            <person name="Houbraken J."/>
        </authorList>
    </citation>
    <scope>NUCLEOTIDE SEQUENCE</scope>
    <source>
        <strain evidence="2">M34</strain>
    </source>
</reference>
<dbReference type="EMBL" id="JAFJYH010000236">
    <property type="protein sequence ID" value="KAG4415093.1"/>
    <property type="molecule type" value="Genomic_DNA"/>
</dbReference>
<evidence type="ECO:0000256" key="1">
    <source>
        <dbReference type="SAM" id="SignalP"/>
    </source>
</evidence>
<accession>A0A8H7W7F4</accession>
<protein>
    <recommendedName>
        <fullName evidence="4">Hydrophobin</fullName>
    </recommendedName>
</protein>
<proteinExistence type="predicted"/>
<evidence type="ECO:0000313" key="3">
    <source>
        <dbReference type="Proteomes" id="UP000664132"/>
    </source>
</evidence>
<dbReference type="AlphaFoldDB" id="A0A8H7W7F4"/>
<keyword evidence="1" id="KW-0732">Signal</keyword>
<dbReference type="OrthoDB" id="3472626at2759"/>
<gene>
    <name evidence="2" type="ORF">IFR04_011772</name>
</gene>